<dbReference type="PANTHER" id="PTHR22808">
    <property type="entry name" value="NCL1 YEAST -RELATED NOL1/NOP2/FMU SUN DOMAIN-CONTAINING"/>
    <property type="match status" value="1"/>
</dbReference>
<dbReference type="OrthoDB" id="6093671at2759"/>
<evidence type="ECO:0000313" key="12">
    <source>
        <dbReference type="EMBL" id="OMJ79750.1"/>
    </source>
</evidence>
<dbReference type="InterPro" id="IPR023267">
    <property type="entry name" value="RCMT"/>
</dbReference>
<evidence type="ECO:0000259" key="11">
    <source>
        <dbReference type="PROSITE" id="PS51686"/>
    </source>
</evidence>
<dbReference type="InterPro" id="IPR023270">
    <property type="entry name" value="RCMT_NCL1"/>
</dbReference>
<dbReference type="AlphaFoldDB" id="A0A1R2BSL9"/>
<evidence type="ECO:0000256" key="6">
    <source>
        <dbReference type="ARBA" id="ARBA00022691"/>
    </source>
</evidence>
<keyword evidence="3" id="KW-0820">tRNA-binding</keyword>
<name>A0A1R2BSL9_9CILI</name>
<dbReference type="PROSITE" id="PS01153">
    <property type="entry name" value="NOL1_NOP2_SUN"/>
    <property type="match status" value="1"/>
</dbReference>
<dbReference type="EMBL" id="MPUH01000456">
    <property type="protein sequence ID" value="OMJ79750.1"/>
    <property type="molecule type" value="Genomic_DNA"/>
</dbReference>
<feature type="binding site" evidence="10">
    <location>
        <begin position="124"/>
        <end position="130"/>
    </location>
    <ligand>
        <name>S-adenosyl-L-methionine</name>
        <dbReference type="ChEBI" id="CHEBI:59789"/>
    </ligand>
</feature>
<evidence type="ECO:0000256" key="1">
    <source>
        <dbReference type="ARBA" id="ARBA00004123"/>
    </source>
</evidence>
<reference evidence="12 13" key="1">
    <citation type="submission" date="2016-11" db="EMBL/GenBank/DDBJ databases">
        <title>The macronuclear genome of Stentor coeruleus: a giant cell with tiny introns.</title>
        <authorList>
            <person name="Slabodnick M."/>
            <person name="Ruby J.G."/>
            <person name="Reiff S.B."/>
            <person name="Swart E.C."/>
            <person name="Gosai S."/>
            <person name="Prabakaran S."/>
            <person name="Witkowska E."/>
            <person name="Larue G.E."/>
            <person name="Fisher S."/>
            <person name="Freeman R.M."/>
            <person name="Gunawardena J."/>
            <person name="Chu W."/>
            <person name="Stover N.A."/>
            <person name="Gregory B.D."/>
            <person name="Nowacki M."/>
            <person name="Derisi J."/>
            <person name="Roy S.W."/>
            <person name="Marshall W.F."/>
            <person name="Sood P."/>
        </authorList>
    </citation>
    <scope>NUCLEOTIDE SEQUENCE [LARGE SCALE GENOMIC DNA]</scope>
    <source>
        <strain evidence="12">WM001</strain>
    </source>
</reference>
<comment type="similarity">
    <text evidence="2 10">Belongs to the class I-like SAM-binding methyltransferase superfamily. RsmB/NOP family.</text>
</comment>
<feature type="active site" description="Nucleophile" evidence="10">
    <location>
        <position position="245"/>
    </location>
</feature>
<accession>A0A1R2BSL9</accession>
<keyword evidence="5 10" id="KW-0808">Transferase</keyword>
<dbReference type="Gene3D" id="3.40.50.150">
    <property type="entry name" value="Vaccinia Virus protein VP39"/>
    <property type="match status" value="1"/>
</dbReference>
<comment type="subcellular location">
    <subcellularLocation>
        <location evidence="1">Nucleus</location>
    </subcellularLocation>
</comment>
<evidence type="ECO:0000256" key="8">
    <source>
        <dbReference type="ARBA" id="ARBA00022884"/>
    </source>
</evidence>
<comment type="caution">
    <text evidence="10">Lacks conserved residue(s) required for the propagation of feature annotation.</text>
</comment>
<dbReference type="InterPro" id="IPR029063">
    <property type="entry name" value="SAM-dependent_MTases_sf"/>
</dbReference>
<keyword evidence="9" id="KW-0539">Nucleus</keyword>
<dbReference type="InterPro" id="IPR057285">
    <property type="entry name" value="Pre-PUA_NSUN2"/>
</dbReference>
<evidence type="ECO:0000256" key="2">
    <source>
        <dbReference type="ARBA" id="ARBA00007494"/>
    </source>
</evidence>
<dbReference type="GO" id="GO:0000049">
    <property type="term" value="F:tRNA binding"/>
    <property type="evidence" value="ECO:0007669"/>
    <property type="project" value="UniProtKB-KW"/>
</dbReference>
<dbReference type="SUPFAM" id="SSF53335">
    <property type="entry name" value="S-adenosyl-L-methionine-dependent methyltransferases"/>
    <property type="match status" value="1"/>
</dbReference>
<dbReference type="InterPro" id="IPR018314">
    <property type="entry name" value="RsmB/NOL1/NOP2-like_CS"/>
</dbReference>
<keyword evidence="4 10" id="KW-0489">Methyltransferase</keyword>
<dbReference type="PRINTS" id="PR02008">
    <property type="entry name" value="RCMTFAMILY"/>
</dbReference>
<keyword evidence="8 10" id="KW-0694">RNA-binding</keyword>
<feature type="domain" description="SAM-dependent MTase RsmB/NOP-type" evidence="11">
    <location>
        <begin position="9"/>
        <end position="357"/>
    </location>
</feature>
<keyword evidence="6 10" id="KW-0949">S-adenosyl-L-methionine</keyword>
<organism evidence="12 13">
    <name type="scientific">Stentor coeruleus</name>
    <dbReference type="NCBI Taxonomy" id="5963"/>
    <lineage>
        <taxon>Eukaryota</taxon>
        <taxon>Sar</taxon>
        <taxon>Alveolata</taxon>
        <taxon>Ciliophora</taxon>
        <taxon>Postciliodesmatophora</taxon>
        <taxon>Heterotrichea</taxon>
        <taxon>Heterotrichida</taxon>
        <taxon>Stentoridae</taxon>
        <taxon>Stentor</taxon>
    </lineage>
</organism>
<protein>
    <recommendedName>
        <fullName evidence="11">SAM-dependent MTase RsmB/NOP-type domain-containing protein</fullName>
    </recommendedName>
</protein>
<keyword evidence="7" id="KW-0819">tRNA processing</keyword>
<dbReference type="Pfam" id="PF01189">
    <property type="entry name" value="Methyltr_RsmB-F"/>
    <property type="match status" value="1"/>
</dbReference>
<evidence type="ECO:0000256" key="7">
    <source>
        <dbReference type="ARBA" id="ARBA00022694"/>
    </source>
</evidence>
<feature type="binding site" evidence="10">
    <location>
        <position position="148"/>
    </location>
    <ligand>
        <name>S-adenosyl-L-methionine</name>
        <dbReference type="ChEBI" id="CHEBI:59789"/>
    </ligand>
</feature>
<comment type="caution">
    <text evidence="12">The sequence shown here is derived from an EMBL/GenBank/DDBJ whole genome shotgun (WGS) entry which is preliminary data.</text>
</comment>
<evidence type="ECO:0000256" key="9">
    <source>
        <dbReference type="ARBA" id="ARBA00023242"/>
    </source>
</evidence>
<proteinExistence type="inferred from homology"/>
<evidence type="ECO:0000256" key="5">
    <source>
        <dbReference type="ARBA" id="ARBA00022679"/>
    </source>
</evidence>
<dbReference type="InterPro" id="IPR049560">
    <property type="entry name" value="MeTrfase_RsmB-F_NOP2_cat"/>
</dbReference>
<evidence type="ECO:0000313" key="13">
    <source>
        <dbReference type="Proteomes" id="UP000187209"/>
    </source>
</evidence>
<evidence type="ECO:0000256" key="4">
    <source>
        <dbReference type="ARBA" id="ARBA00022603"/>
    </source>
</evidence>
<dbReference type="Proteomes" id="UP000187209">
    <property type="component" value="Unassembled WGS sequence"/>
</dbReference>
<dbReference type="PRINTS" id="PR02011">
    <property type="entry name" value="RCMTNCL1"/>
</dbReference>
<dbReference type="PROSITE" id="PS51686">
    <property type="entry name" value="SAM_MT_RSMB_NOP"/>
    <property type="match status" value="1"/>
</dbReference>
<keyword evidence="13" id="KW-1185">Reference proteome</keyword>
<dbReference type="PANTHER" id="PTHR22808:SF1">
    <property type="entry name" value="RNA CYTOSINE-C(5)-METHYLTRANSFERASE NSUN2-RELATED"/>
    <property type="match status" value="1"/>
</dbReference>
<feature type="binding site" evidence="10">
    <location>
        <position position="192"/>
    </location>
    <ligand>
        <name>S-adenosyl-L-methionine</name>
        <dbReference type="ChEBI" id="CHEBI:59789"/>
    </ligand>
</feature>
<dbReference type="InterPro" id="IPR001678">
    <property type="entry name" value="MeTrfase_RsmB-F_NOP2_dom"/>
</dbReference>
<evidence type="ECO:0000256" key="10">
    <source>
        <dbReference type="PROSITE-ProRule" id="PRU01023"/>
    </source>
</evidence>
<evidence type="ECO:0000256" key="3">
    <source>
        <dbReference type="ARBA" id="ARBA00022555"/>
    </source>
</evidence>
<sequence>MAEEDFNAFWNILQEQLPVTFRINPMNLNYQYLIDSFSSQGFLSNLLASETKIKLEQVLWYPGKLTWQINSNRSELRKQENIKQFHSFLQKANESGLITRQELVSMIPPLVLKPNPGEKIIDMCAAPGSKTAQLIEIMQGQGLVVANDVDTNRAYMLIHQLHRSNTSSMIVVNHQAQNFPKTDFMFDKVLCDVPCSGDGAIRKLPSKWRKWNVKDGQGIHTLQISIFRRGVQLLKPNGIICYSTCSLNPIEDEAVVNIVAKEFDLEILDLPAILGEMCPGLIVRRGLKSWKVLGNAKDKESSPFVEYSAYSEVPENITTIKPTMFPVDVVQGLENTIRILPHDQNTGGFYIGLFRKKSNAPEGKIVDENIPEKNAEDCSEKPKKRRKILDREQPLYIPLENNEEYANLANYFGLEDFVMSQLLTPLTMNKKNLFFVSPEVKDFLNRNESKVLKVLNVGVCAFTKNKHKPTKGVCKYRPHQDALPFISGFIKSNRLYSEELELLKVLLKTGFFETKNYLEVPNGYYVMKFSPLEEEVLVLKVTEDKFQTVIPREHINSLLIRYPSLDT</sequence>
<dbReference type="GO" id="GO:0005634">
    <property type="term" value="C:nucleus"/>
    <property type="evidence" value="ECO:0007669"/>
    <property type="project" value="UniProtKB-SubCell"/>
</dbReference>
<dbReference type="GO" id="GO:0030488">
    <property type="term" value="P:tRNA methylation"/>
    <property type="evidence" value="ECO:0007669"/>
    <property type="project" value="UniProtKB-ARBA"/>
</dbReference>
<dbReference type="GO" id="GO:0016428">
    <property type="term" value="F:tRNA (cytidine-5-)-methyltransferase activity"/>
    <property type="evidence" value="ECO:0007669"/>
    <property type="project" value="InterPro"/>
</dbReference>
<gene>
    <name evidence="12" type="ORF">SteCoe_20183</name>
</gene>
<dbReference type="Pfam" id="PF25376">
    <property type="entry name" value="Pre-PUA_NSUN2"/>
    <property type="match status" value="1"/>
</dbReference>